<evidence type="ECO:0000259" key="1">
    <source>
        <dbReference type="SMART" id="SM00881"/>
    </source>
</evidence>
<dbReference type="PANTHER" id="PTHR33303">
    <property type="entry name" value="CYTOPLASMIC PROTEIN-RELATED"/>
    <property type="match status" value="1"/>
</dbReference>
<dbReference type="Pfam" id="PF13380">
    <property type="entry name" value="CoA_binding_2"/>
    <property type="match status" value="1"/>
</dbReference>
<accession>A0A1M4VPE1</accession>
<gene>
    <name evidence="2" type="ORF">SAMN05444392_102458</name>
</gene>
<name>A0A1M4VPE1_9BACL</name>
<reference evidence="2 3" key="1">
    <citation type="submission" date="2016-11" db="EMBL/GenBank/DDBJ databases">
        <authorList>
            <person name="Jaros S."/>
            <person name="Januszkiewicz K."/>
            <person name="Wedrychowicz H."/>
        </authorList>
    </citation>
    <scope>NUCLEOTIDE SEQUENCE [LARGE SCALE GENOMIC DNA]</scope>
    <source>
        <strain evidence="2 3">DSM 44666</strain>
    </source>
</reference>
<evidence type="ECO:0000313" key="3">
    <source>
        <dbReference type="Proteomes" id="UP000184476"/>
    </source>
</evidence>
<dbReference type="AlphaFoldDB" id="A0A1M4VPE1"/>
<dbReference type="InterPro" id="IPR003781">
    <property type="entry name" value="CoA-bd"/>
</dbReference>
<dbReference type="PANTHER" id="PTHR33303:SF2">
    <property type="entry name" value="COA-BINDING DOMAIN-CONTAINING PROTEIN"/>
    <property type="match status" value="1"/>
</dbReference>
<dbReference type="STRING" id="112248.SAMN05444392_102458"/>
<keyword evidence="3" id="KW-1185">Reference proteome</keyword>
<protein>
    <recommendedName>
        <fullName evidence="1">CoA-binding domain-containing protein</fullName>
    </recommendedName>
</protein>
<feature type="domain" description="CoA-binding" evidence="1">
    <location>
        <begin position="13"/>
        <end position="107"/>
    </location>
</feature>
<dbReference type="SMART" id="SM00881">
    <property type="entry name" value="CoA_binding"/>
    <property type="match status" value="1"/>
</dbReference>
<dbReference type="Proteomes" id="UP000184476">
    <property type="component" value="Unassembled WGS sequence"/>
</dbReference>
<dbReference type="RefSeq" id="WP_073154025.1">
    <property type="nucleotide sequence ID" value="NZ_FQVL01000002.1"/>
</dbReference>
<dbReference type="Gene3D" id="3.40.50.720">
    <property type="entry name" value="NAD(P)-binding Rossmann-like Domain"/>
    <property type="match status" value="1"/>
</dbReference>
<proteinExistence type="predicted"/>
<dbReference type="InterPro" id="IPR036291">
    <property type="entry name" value="NAD(P)-bd_dom_sf"/>
</dbReference>
<evidence type="ECO:0000313" key="2">
    <source>
        <dbReference type="EMBL" id="SHE70707.1"/>
    </source>
</evidence>
<dbReference type="SUPFAM" id="SSF51735">
    <property type="entry name" value="NAD(P)-binding Rossmann-fold domains"/>
    <property type="match status" value="1"/>
</dbReference>
<sequence>MMKTLTDLERKELLTTSKNIAVVGLSANPERTSYMIAAAMQQVGYRIFPVNPMLTEPVLGEKPYASLSEIGEPIDIVNIFRRSEFVPPIVDEAIQIKAKAVWMQLGVIHEQAGLKAQQHGLQVVMDRCIKVEHTRLIGWYS</sequence>
<dbReference type="EMBL" id="FQVL01000002">
    <property type="protein sequence ID" value="SHE70707.1"/>
    <property type="molecule type" value="Genomic_DNA"/>
</dbReference>
<dbReference type="OrthoDB" id="9804695at2"/>
<organism evidence="2 3">
    <name type="scientific">Seinonella peptonophila</name>
    <dbReference type="NCBI Taxonomy" id="112248"/>
    <lineage>
        <taxon>Bacteria</taxon>
        <taxon>Bacillati</taxon>
        <taxon>Bacillota</taxon>
        <taxon>Bacilli</taxon>
        <taxon>Bacillales</taxon>
        <taxon>Thermoactinomycetaceae</taxon>
        <taxon>Seinonella</taxon>
    </lineage>
</organism>